<reference evidence="2" key="1">
    <citation type="submission" date="2023-06" db="EMBL/GenBank/DDBJ databases">
        <title>Genomic of Parafulvivirga corallium.</title>
        <authorList>
            <person name="Wang G."/>
        </authorList>
    </citation>
    <scope>NUCLEOTIDE SEQUENCE</scope>
    <source>
        <strain evidence="2">BMA10</strain>
    </source>
</reference>
<evidence type="ECO:0000313" key="3">
    <source>
        <dbReference type="Proteomes" id="UP001172082"/>
    </source>
</evidence>
<dbReference type="SUPFAM" id="SSF49344">
    <property type="entry name" value="CBD9-like"/>
    <property type="match status" value="1"/>
</dbReference>
<name>A0ABT8KN51_9BACT</name>
<keyword evidence="3" id="KW-1185">Reference proteome</keyword>
<dbReference type="Gene3D" id="2.60.40.1190">
    <property type="match status" value="1"/>
</dbReference>
<evidence type="ECO:0000313" key="2">
    <source>
        <dbReference type="EMBL" id="MDN5202164.1"/>
    </source>
</evidence>
<protein>
    <submittedName>
        <fullName evidence="2">DUF4838 domain-containing protein</fullName>
    </submittedName>
</protein>
<feature type="chain" id="PRO_5045329830" evidence="1">
    <location>
        <begin position="22"/>
        <end position="546"/>
    </location>
</feature>
<accession>A0ABT8KN51</accession>
<gene>
    <name evidence="2" type="ORF">QQ008_12340</name>
</gene>
<dbReference type="EMBL" id="JAUJEA010000004">
    <property type="protein sequence ID" value="MDN5202164.1"/>
    <property type="molecule type" value="Genomic_DNA"/>
</dbReference>
<dbReference type="PANTHER" id="PTHR47406">
    <property type="entry name" value="COAGULATION FACTOR 5/8 TYPE, C-TERMINAL"/>
    <property type="match status" value="1"/>
</dbReference>
<organism evidence="2 3">
    <name type="scientific">Splendidivirga corallicola</name>
    <dbReference type="NCBI Taxonomy" id="3051826"/>
    <lineage>
        <taxon>Bacteria</taxon>
        <taxon>Pseudomonadati</taxon>
        <taxon>Bacteroidota</taxon>
        <taxon>Cytophagia</taxon>
        <taxon>Cytophagales</taxon>
        <taxon>Splendidivirgaceae</taxon>
        <taxon>Splendidivirga</taxon>
    </lineage>
</organism>
<feature type="signal peptide" evidence="1">
    <location>
        <begin position="1"/>
        <end position="21"/>
    </location>
</feature>
<dbReference type="PANTHER" id="PTHR47406:SF2">
    <property type="entry name" value="ALPHA GLUCURONIDASE N-TERMINAL DOMAIN-CONTAINING PROTEIN"/>
    <property type="match status" value="1"/>
</dbReference>
<dbReference type="RefSeq" id="WP_346752190.1">
    <property type="nucleotide sequence ID" value="NZ_JAUJEA010000004.1"/>
</dbReference>
<proteinExistence type="predicted"/>
<sequence length="546" mass="63456">MQIILLFAVAMIAFFSTSCQQKEAQIAGTDIDLKAVKPVDKRGIVVYPSDLISLGAEQWVKMLVESGVNLLGIHTDTKLETLPGLKEYLESNQGRLLLQKCVEQGIAVEYELHVLQDILPRELYHEHPEYFRMDKNGKRQQKYNMCFTEEGAYKEIEKNILEITKWLKPTTHRYFFWTDDVQDAFCHSERCKPYSPSEQALIYENKLLEILRKVDPEAQVAHLAYLNTLEAPKKTRPLEGVFLEYAPINRNYSQALSDTHLKSLKQNLEVFPSNTAHVLEYWLDVSMFSGWDKTNLVQIPWNKRYCKRDVEMYNKLGINSITTFGAWINQDYLEAYGSEATIDIVKEYGDVLNNPEFRISLDADLSDWPPHPFIEELTAVWRDSISDSTVFDSKLTEEDFLFYFSTMDSTLTTVPFDKELSVAEGDRVELFFSANKDMSNYYCLEISPTGDILDYQAKHYRQFDEKWNFETIEVATSFLENRYIVEGRIALNELNKLGLGNEFNLGIFRADFKNEEEVVWYSWAIPDSKEPDFHIPSALKRYHLND</sequence>
<comment type="caution">
    <text evidence="2">The sequence shown here is derived from an EMBL/GenBank/DDBJ whole genome shotgun (WGS) entry which is preliminary data.</text>
</comment>
<dbReference type="Proteomes" id="UP001172082">
    <property type="component" value="Unassembled WGS sequence"/>
</dbReference>
<evidence type="ECO:0000256" key="1">
    <source>
        <dbReference type="SAM" id="SignalP"/>
    </source>
</evidence>
<dbReference type="Pfam" id="PF16126">
    <property type="entry name" value="DUF4838"/>
    <property type="match status" value="1"/>
</dbReference>
<dbReference type="InterPro" id="IPR032287">
    <property type="entry name" value="DUF4838"/>
</dbReference>
<keyword evidence="1" id="KW-0732">Signal</keyword>